<evidence type="ECO:0000256" key="4">
    <source>
        <dbReference type="SAM" id="MobiDB-lite"/>
    </source>
</evidence>
<evidence type="ECO:0000313" key="7">
    <source>
        <dbReference type="EMBL" id="KAL3889561.1"/>
    </source>
</evidence>
<dbReference type="InterPro" id="IPR007051">
    <property type="entry name" value="CHORD_dom"/>
</dbReference>
<dbReference type="Proteomes" id="UP001634394">
    <property type="component" value="Unassembled WGS sequence"/>
</dbReference>
<feature type="compositionally biased region" description="Basic and acidic residues" evidence="4">
    <location>
        <begin position="65"/>
        <end position="88"/>
    </location>
</feature>
<evidence type="ECO:0000259" key="6">
    <source>
        <dbReference type="PROSITE" id="PS51401"/>
    </source>
</evidence>
<keyword evidence="3" id="KW-0862">Zinc</keyword>
<dbReference type="GO" id="GO:0046872">
    <property type="term" value="F:metal ion binding"/>
    <property type="evidence" value="ECO:0007669"/>
    <property type="project" value="UniProtKB-KW"/>
</dbReference>
<organism evidence="7 8">
    <name type="scientific">Sinanodonta woodiana</name>
    <name type="common">Chinese pond mussel</name>
    <name type="synonym">Anodonta woodiana</name>
    <dbReference type="NCBI Taxonomy" id="1069815"/>
    <lineage>
        <taxon>Eukaryota</taxon>
        <taxon>Metazoa</taxon>
        <taxon>Spiralia</taxon>
        <taxon>Lophotrochozoa</taxon>
        <taxon>Mollusca</taxon>
        <taxon>Bivalvia</taxon>
        <taxon>Autobranchia</taxon>
        <taxon>Heteroconchia</taxon>
        <taxon>Palaeoheterodonta</taxon>
        <taxon>Unionida</taxon>
        <taxon>Unionoidea</taxon>
        <taxon>Unionidae</taxon>
        <taxon>Unioninae</taxon>
        <taxon>Sinanodonta</taxon>
    </lineage>
</organism>
<keyword evidence="1" id="KW-0479">Metal-binding</keyword>
<dbReference type="Pfam" id="PF04968">
    <property type="entry name" value="CHORD"/>
    <property type="match status" value="2"/>
</dbReference>
<gene>
    <name evidence="7" type="ORF">ACJMK2_001899</name>
</gene>
<dbReference type="InterPro" id="IPR039790">
    <property type="entry name" value="CHRD1"/>
</dbReference>
<reference evidence="7 8" key="1">
    <citation type="submission" date="2024-11" db="EMBL/GenBank/DDBJ databases">
        <title>Chromosome-level genome assembly of the freshwater bivalve Anodonta woodiana.</title>
        <authorList>
            <person name="Chen X."/>
        </authorList>
    </citation>
    <scope>NUCLEOTIDE SEQUENCE [LARGE SCALE GENOMIC DNA]</scope>
    <source>
        <strain evidence="7">MN2024</strain>
        <tissue evidence="7">Gills</tissue>
    </source>
</reference>
<dbReference type="PROSITE" id="PS51203">
    <property type="entry name" value="CS"/>
    <property type="match status" value="1"/>
</dbReference>
<dbReference type="PANTHER" id="PTHR46983:SF3">
    <property type="entry name" value="CHPADIPLOID STATE MAINTENANCE PROTEIN CHPA"/>
    <property type="match status" value="1"/>
</dbReference>
<proteinExistence type="predicted"/>
<evidence type="ECO:0000256" key="2">
    <source>
        <dbReference type="ARBA" id="ARBA00022737"/>
    </source>
</evidence>
<dbReference type="SUPFAM" id="SSF49764">
    <property type="entry name" value="HSP20-like chaperones"/>
    <property type="match status" value="1"/>
</dbReference>
<dbReference type="PANTHER" id="PTHR46983">
    <property type="entry name" value="CYSTEINE AND HISTIDINE-RICH DOMAIN-CONTAINING PROTEIN 1"/>
    <property type="match status" value="1"/>
</dbReference>
<dbReference type="InterPro" id="IPR008978">
    <property type="entry name" value="HSP20-like_chaperone"/>
</dbReference>
<sequence>MVLVNCNNKGCGKQFDPEDNGPELCTYHPGAPIFHDALKGWSCCKKRSSDFTEFLNIPGCTKGRHSNEKPTEAEKPAQRETKVVEQIEVKSPPQPKPKSTQLEDRPSLDEPYIRLTNNVTSSLKTALEKHMAEMNLQSDEVMPILFYAESKDGIKIGTRCKNGGCNSTYEGEHSNADKCKFHPGTPVFHEGMKYWSCCQRKTTDFSSFLDQMGCVTGNHVWKKDEPEGAEKTCRLDWFQTAPDVTVSVFAKLAIPEKTYVEANRVSCNIHIVYEGGKSVFTKTLVLKDVIVPEKSNVRLLGTKVEINLRKAEAFSWSTLELPQLSDESS</sequence>
<evidence type="ECO:0000259" key="5">
    <source>
        <dbReference type="PROSITE" id="PS51203"/>
    </source>
</evidence>
<feature type="region of interest" description="Disordered" evidence="4">
    <location>
        <begin position="59"/>
        <end position="108"/>
    </location>
</feature>
<dbReference type="EMBL" id="JBJQND010000001">
    <property type="protein sequence ID" value="KAL3889561.1"/>
    <property type="molecule type" value="Genomic_DNA"/>
</dbReference>
<dbReference type="Gene3D" id="4.10.1130.20">
    <property type="match status" value="2"/>
</dbReference>
<comment type="caution">
    <text evidence="7">The sequence shown here is derived from an EMBL/GenBank/DDBJ whole genome shotgun (WGS) entry which is preliminary data.</text>
</comment>
<feature type="domain" description="CHORD" evidence="6">
    <location>
        <begin position="6"/>
        <end position="65"/>
    </location>
</feature>
<dbReference type="Pfam" id="PF04969">
    <property type="entry name" value="CS"/>
    <property type="match status" value="1"/>
</dbReference>
<name>A0ABD3XVI9_SINWO</name>
<dbReference type="PROSITE" id="PS51401">
    <property type="entry name" value="CHORD"/>
    <property type="match status" value="2"/>
</dbReference>
<keyword evidence="2" id="KW-0677">Repeat</keyword>
<feature type="domain" description="CHORD" evidence="6">
    <location>
        <begin position="160"/>
        <end position="219"/>
    </location>
</feature>
<feature type="domain" description="CS" evidence="5">
    <location>
        <begin position="230"/>
        <end position="320"/>
    </location>
</feature>
<accession>A0ABD3XVI9</accession>
<evidence type="ECO:0000256" key="1">
    <source>
        <dbReference type="ARBA" id="ARBA00022723"/>
    </source>
</evidence>
<evidence type="ECO:0008006" key="9">
    <source>
        <dbReference type="Google" id="ProtNLM"/>
    </source>
</evidence>
<evidence type="ECO:0000256" key="3">
    <source>
        <dbReference type="ARBA" id="ARBA00022833"/>
    </source>
</evidence>
<keyword evidence="8" id="KW-1185">Reference proteome</keyword>
<evidence type="ECO:0000313" key="8">
    <source>
        <dbReference type="Proteomes" id="UP001634394"/>
    </source>
</evidence>
<dbReference type="InterPro" id="IPR007052">
    <property type="entry name" value="CS_dom"/>
</dbReference>
<dbReference type="Gene3D" id="2.60.40.790">
    <property type="match status" value="1"/>
</dbReference>
<protein>
    <recommendedName>
        <fullName evidence="9">Cysteine and histidine-rich domain-containing protein 1</fullName>
    </recommendedName>
</protein>
<dbReference type="AlphaFoldDB" id="A0ABD3XVI9"/>